<dbReference type="AlphaFoldDB" id="A0A7R8ZLQ3"/>
<protein>
    <recommendedName>
        <fullName evidence="6">Ubiquitin carboxyl-terminal hydrolase</fullName>
        <ecNumber evidence="6">3.4.19.12</ecNumber>
    </recommendedName>
</protein>
<evidence type="ECO:0000256" key="3">
    <source>
        <dbReference type="ARBA" id="ARBA00022786"/>
    </source>
</evidence>
<comment type="catalytic activity">
    <reaction evidence="1 6">
        <text>Thiol-dependent hydrolysis of ester, thioester, amide, peptide and isopeptide bonds formed by the C-terminal Gly of ubiquitin (a 76-residue protein attached to proteins as an intracellular targeting signal).</text>
        <dbReference type="EC" id="3.4.19.12"/>
    </reaction>
</comment>
<keyword evidence="3 6" id="KW-0833">Ubl conjugation pathway</keyword>
<dbReference type="GO" id="GO:0070628">
    <property type="term" value="F:proteasome binding"/>
    <property type="evidence" value="ECO:0007669"/>
    <property type="project" value="TreeGrafter"/>
</dbReference>
<dbReference type="PROSITE" id="PS00973">
    <property type="entry name" value="USP_2"/>
    <property type="match status" value="1"/>
</dbReference>
<dbReference type="InterPro" id="IPR029071">
    <property type="entry name" value="Ubiquitin-like_domsf"/>
</dbReference>
<keyword evidence="2 6" id="KW-0645">Protease</keyword>
<dbReference type="GO" id="GO:0004843">
    <property type="term" value="F:cysteine-type deubiquitinase activity"/>
    <property type="evidence" value="ECO:0007669"/>
    <property type="project" value="UniProtKB-UniRule"/>
</dbReference>
<proteinExistence type="inferred from homology"/>
<dbReference type="GO" id="GO:0043161">
    <property type="term" value="P:proteasome-mediated ubiquitin-dependent protein catabolic process"/>
    <property type="evidence" value="ECO:0007669"/>
    <property type="project" value="InterPro"/>
</dbReference>
<keyword evidence="5 6" id="KW-0788">Thiol protease</keyword>
<dbReference type="SUPFAM" id="SSF54001">
    <property type="entry name" value="Cysteine proteinases"/>
    <property type="match status" value="1"/>
</dbReference>
<dbReference type="EC" id="3.4.19.12" evidence="6"/>
<evidence type="ECO:0000313" key="8">
    <source>
        <dbReference type="EMBL" id="CAD7228603.1"/>
    </source>
</evidence>
<evidence type="ECO:0000256" key="7">
    <source>
        <dbReference type="SAM" id="MobiDB-lite"/>
    </source>
</evidence>
<name>A0A7R8ZLQ3_9CRUS</name>
<accession>A0A7R8ZLQ3</accession>
<dbReference type="GO" id="GO:0016579">
    <property type="term" value="P:protein deubiquitination"/>
    <property type="evidence" value="ECO:0007669"/>
    <property type="project" value="InterPro"/>
</dbReference>
<evidence type="ECO:0000256" key="1">
    <source>
        <dbReference type="ARBA" id="ARBA00000707"/>
    </source>
</evidence>
<evidence type="ECO:0000256" key="2">
    <source>
        <dbReference type="ARBA" id="ARBA00022670"/>
    </source>
</evidence>
<evidence type="ECO:0000256" key="4">
    <source>
        <dbReference type="ARBA" id="ARBA00022801"/>
    </source>
</evidence>
<dbReference type="PANTHER" id="PTHR43982">
    <property type="entry name" value="UBIQUITIN CARBOXYL-TERMINAL HYDROLASE"/>
    <property type="match status" value="1"/>
</dbReference>
<dbReference type="FunFam" id="3.90.70.10:FF:000032">
    <property type="entry name" value="Ubiquitin carboxyl-terminal hydrolase 14"/>
    <property type="match status" value="1"/>
</dbReference>
<dbReference type="GO" id="GO:0061136">
    <property type="term" value="P:regulation of proteasomal protein catabolic process"/>
    <property type="evidence" value="ECO:0007669"/>
    <property type="project" value="TreeGrafter"/>
</dbReference>
<dbReference type="InterPro" id="IPR001394">
    <property type="entry name" value="Peptidase_C19_UCH"/>
</dbReference>
<dbReference type="OrthoDB" id="333239at2759"/>
<dbReference type="Gene3D" id="3.90.70.10">
    <property type="entry name" value="Cysteine proteinases"/>
    <property type="match status" value="1"/>
</dbReference>
<reference evidence="8" key="1">
    <citation type="submission" date="2020-11" db="EMBL/GenBank/DDBJ databases">
        <authorList>
            <person name="Tran Van P."/>
        </authorList>
    </citation>
    <scope>NUCLEOTIDE SEQUENCE</scope>
</reference>
<evidence type="ECO:0000256" key="6">
    <source>
        <dbReference type="RuleBase" id="RU366025"/>
    </source>
</evidence>
<dbReference type="InterPro" id="IPR018200">
    <property type="entry name" value="USP_CS"/>
</dbReference>
<comment type="similarity">
    <text evidence="6">Belongs to the peptidase C19 family.</text>
</comment>
<feature type="region of interest" description="Disordered" evidence="7">
    <location>
        <begin position="682"/>
        <end position="715"/>
    </location>
</feature>
<dbReference type="PROSITE" id="PS50235">
    <property type="entry name" value="USP_3"/>
    <property type="match status" value="1"/>
</dbReference>
<keyword evidence="4 6" id="KW-0378">Hydrolase</keyword>
<dbReference type="PROSITE" id="PS00972">
    <property type="entry name" value="USP_1"/>
    <property type="match status" value="1"/>
</dbReference>
<feature type="compositionally biased region" description="Basic and acidic residues" evidence="7">
    <location>
        <begin position="705"/>
        <end position="715"/>
    </location>
</feature>
<feature type="region of interest" description="Disordered" evidence="7">
    <location>
        <begin position="118"/>
        <end position="144"/>
    </location>
</feature>
<gene>
    <name evidence="8" type="ORF">CTOB1V02_LOCUS6483</name>
</gene>
<dbReference type="CDD" id="cd02657">
    <property type="entry name" value="Peptidase_C19A"/>
    <property type="match status" value="1"/>
</dbReference>
<dbReference type="EMBL" id="OB661611">
    <property type="protein sequence ID" value="CAD7228603.1"/>
    <property type="molecule type" value="Genomic_DNA"/>
</dbReference>
<dbReference type="InterPro" id="IPR044635">
    <property type="entry name" value="UBP14-like"/>
</dbReference>
<dbReference type="Gene3D" id="3.10.20.90">
    <property type="entry name" value="Phosphatidylinositol 3-kinase Catalytic Subunit, Chain A, domain 1"/>
    <property type="match status" value="1"/>
</dbReference>
<dbReference type="SUPFAM" id="SSF54236">
    <property type="entry name" value="Ubiquitin-like"/>
    <property type="match status" value="1"/>
</dbReference>
<dbReference type="InterPro" id="IPR000253">
    <property type="entry name" value="FHA_dom"/>
</dbReference>
<feature type="region of interest" description="Disordered" evidence="7">
    <location>
        <begin position="569"/>
        <end position="610"/>
    </location>
</feature>
<sequence>MISRATRRTIHRLEKDVSYFQSLIERIPGLSQVNDFDHQTVAMLRGENMHFKIRGKEVTIGRGGSQANMINLSLEGPALKISRKQAVLRLNPSTGQFTLSNQGKRVVFINVWRPPLPVPDEPSAGGSHEEASGPEGAQAHAEQQPAGIALASVDSGCGGPVLRTVLNINFNVLLSDDDPIQVNISIRNGNSVCTNIKPVNGNSLNHGKLEVNAHSGRVFNGNRFAVSFDDDLNTPERQKVILKGVTLKDESWEKIPVKDNVTFLMMGSKEEEIPKEPIAKIVFAEDLDPNDLNAALDLPGGLKNLGNTCYLNATLQCLLGIPELKEALIQLPRANTLQQTEGSSGPRSEGELFLGQALRELMKNIASGKTQVPFILLQTVHQVFPQFSQKNEQGVLMQQDANECWTELIALLRRIMPCSEGEGKNMIDKYLRGTFTTKLTNTENAEEAATEGEEVFYQLSCFINQEVKYLESGLRSRLVETMTKHSPSLDRDAVYSKEAKISRLPAYLSIQFVRFYYKEKEGINAKILKDVKFPMVLDVYELCSPELQTKLLPMRAKFKVEDDRLASEKAKKDDPKALKGKGARTVAESAGEDSEGVQEPTSFPDDEGSNNSGFYELTGVLTHQGRSSSSGHYVAWVRHKKDVWLKFDDDEVSGVSAEDVLRLSGGGDWHCAYVLVYGPRQLVSHPPSPSTAAGAETKQETPANGKEEVQKMETS</sequence>
<dbReference type="PANTHER" id="PTHR43982:SF1">
    <property type="entry name" value="UBIQUITIN CARBOXYL-TERMINAL HYDROLASE 14"/>
    <property type="match status" value="1"/>
</dbReference>
<dbReference type="Pfam" id="PF00443">
    <property type="entry name" value="UCH"/>
    <property type="match status" value="1"/>
</dbReference>
<evidence type="ECO:0000256" key="5">
    <source>
        <dbReference type="ARBA" id="ARBA00022807"/>
    </source>
</evidence>
<organism evidence="8">
    <name type="scientific">Cyprideis torosa</name>
    <dbReference type="NCBI Taxonomy" id="163714"/>
    <lineage>
        <taxon>Eukaryota</taxon>
        <taxon>Metazoa</taxon>
        <taxon>Ecdysozoa</taxon>
        <taxon>Arthropoda</taxon>
        <taxon>Crustacea</taxon>
        <taxon>Oligostraca</taxon>
        <taxon>Ostracoda</taxon>
        <taxon>Podocopa</taxon>
        <taxon>Podocopida</taxon>
        <taxon>Cytherocopina</taxon>
        <taxon>Cytheroidea</taxon>
        <taxon>Cytherideidae</taxon>
        <taxon>Cyprideis</taxon>
    </lineage>
</organism>
<dbReference type="PROSITE" id="PS50006">
    <property type="entry name" value="FHA_DOMAIN"/>
    <property type="match status" value="1"/>
</dbReference>
<dbReference type="InterPro" id="IPR028889">
    <property type="entry name" value="USP"/>
</dbReference>
<dbReference type="InterPro" id="IPR038765">
    <property type="entry name" value="Papain-like_cys_pep_sf"/>
</dbReference>